<evidence type="ECO:0000313" key="2">
    <source>
        <dbReference type="EMBL" id="GAG89155.1"/>
    </source>
</evidence>
<organism evidence="2">
    <name type="scientific">marine sediment metagenome</name>
    <dbReference type="NCBI Taxonomy" id="412755"/>
    <lineage>
        <taxon>unclassified sequences</taxon>
        <taxon>metagenomes</taxon>
        <taxon>ecological metagenomes</taxon>
    </lineage>
</organism>
<feature type="transmembrane region" description="Helical" evidence="1">
    <location>
        <begin position="30"/>
        <end position="56"/>
    </location>
</feature>
<keyword evidence="1" id="KW-1133">Transmembrane helix</keyword>
<dbReference type="AlphaFoldDB" id="X1B2H3"/>
<sequence length="137" mass="15728">MAIIFAFQAKDVGSTPITRSKIMSKKFKKIIIPGTTLMVSVYISVLFATGIIIGYLSTIFFDKKFLKTGRINSLVFNLGKWKIHLHHWLLASFAILITYFFSSLSIFWIGIFGGLAFHDLYTDKSWYKVIYRKESVV</sequence>
<dbReference type="EMBL" id="BART01011845">
    <property type="protein sequence ID" value="GAG89155.1"/>
    <property type="molecule type" value="Genomic_DNA"/>
</dbReference>
<reference evidence="2" key="1">
    <citation type="journal article" date="2014" name="Front. Microbiol.">
        <title>High frequency of phylogenetically diverse reductive dehalogenase-homologous genes in deep subseafloor sedimentary metagenomes.</title>
        <authorList>
            <person name="Kawai M."/>
            <person name="Futagami T."/>
            <person name="Toyoda A."/>
            <person name="Takaki Y."/>
            <person name="Nishi S."/>
            <person name="Hori S."/>
            <person name="Arai W."/>
            <person name="Tsubouchi T."/>
            <person name="Morono Y."/>
            <person name="Uchiyama I."/>
            <person name="Ito T."/>
            <person name="Fujiyama A."/>
            <person name="Inagaki F."/>
            <person name="Takami H."/>
        </authorList>
    </citation>
    <scope>NUCLEOTIDE SEQUENCE</scope>
    <source>
        <strain evidence="2">Expedition CK06-06</strain>
    </source>
</reference>
<keyword evidence="1" id="KW-0472">Membrane</keyword>
<protein>
    <submittedName>
        <fullName evidence="2">Uncharacterized protein</fullName>
    </submittedName>
</protein>
<name>X1B2H3_9ZZZZ</name>
<evidence type="ECO:0000256" key="1">
    <source>
        <dbReference type="SAM" id="Phobius"/>
    </source>
</evidence>
<accession>X1B2H3</accession>
<comment type="caution">
    <text evidence="2">The sequence shown here is derived from an EMBL/GenBank/DDBJ whole genome shotgun (WGS) entry which is preliminary data.</text>
</comment>
<gene>
    <name evidence="2" type="ORF">S01H4_25013</name>
</gene>
<keyword evidence="1" id="KW-0812">Transmembrane</keyword>
<proteinExistence type="predicted"/>
<feature type="transmembrane region" description="Helical" evidence="1">
    <location>
        <begin position="88"/>
        <end position="117"/>
    </location>
</feature>